<dbReference type="Pfam" id="PF13639">
    <property type="entry name" value="zf-RING_2"/>
    <property type="match status" value="1"/>
</dbReference>
<name>A0A1B0CQX2_LUTLO</name>
<keyword evidence="6 12" id="KW-0863">Zinc-finger</keyword>
<dbReference type="InterPro" id="IPR002110">
    <property type="entry name" value="Ankyrin_rpt"/>
</dbReference>
<evidence type="ECO:0000256" key="1">
    <source>
        <dbReference type="ARBA" id="ARBA00004141"/>
    </source>
</evidence>
<dbReference type="EMBL" id="AJWK01024177">
    <property type="status" value="NOT_ANNOTATED_CDS"/>
    <property type="molecule type" value="Genomic_DNA"/>
</dbReference>
<dbReference type="GO" id="GO:0005634">
    <property type="term" value="C:nucleus"/>
    <property type="evidence" value="ECO:0007669"/>
    <property type="project" value="TreeGrafter"/>
</dbReference>
<dbReference type="SMART" id="SM00248">
    <property type="entry name" value="ANK"/>
    <property type="match status" value="5"/>
</dbReference>
<dbReference type="InterPro" id="IPR001841">
    <property type="entry name" value="Znf_RING"/>
</dbReference>
<proteinExistence type="inferred from homology"/>
<dbReference type="EMBL" id="AJWK01024182">
    <property type="status" value="NOT_ANNOTATED_CDS"/>
    <property type="molecule type" value="Genomic_DNA"/>
</dbReference>
<evidence type="ECO:0000256" key="14">
    <source>
        <dbReference type="SAM" id="Phobius"/>
    </source>
</evidence>
<dbReference type="EMBL" id="AJWK01024175">
    <property type="status" value="NOT_ANNOTATED_CDS"/>
    <property type="molecule type" value="Genomic_DNA"/>
</dbReference>
<dbReference type="EMBL" id="AJWK01024174">
    <property type="status" value="NOT_ANNOTATED_CDS"/>
    <property type="molecule type" value="Genomic_DNA"/>
</dbReference>
<dbReference type="GO" id="GO:0003714">
    <property type="term" value="F:transcription corepressor activity"/>
    <property type="evidence" value="ECO:0007669"/>
    <property type="project" value="TreeGrafter"/>
</dbReference>
<dbReference type="EMBL" id="AJWK01024180">
    <property type="status" value="NOT_ANNOTATED_CDS"/>
    <property type="molecule type" value="Genomic_DNA"/>
</dbReference>
<dbReference type="EMBL" id="AJWK01024176">
    <property type="status" value="NOT_ANNOTATED_CDS"/>
    <property type="molecule type" value="Genomic_DNA"/>
</dbReference>
<dbReference type="InterPro" id="IPR057992">
    <property type="entry name" value="TPR_SYVN1_N"/>
</dbReference>
<dbReference type="GO" id="GO:0043130">
    <property type="term" value="F:ubiquitin binding"/>
    <property type="evidence" value="ECO:0007669"/>
    <property type="project" value="InterPro"/>
</dbReference>
<dbReference type="GO" id="GO:0000122">
    <property type="term" value="P:negative regulation of transcription by RNA polymerase II"/>
    <property type="evidence" value="ECO:0007669"/>
    <property type="project" value="TreeGrafter"/>
</dbReference>
<feature type="region of interest" description="Disordered" evidence="13">
    <location>
        <begin position="75"/>
        <end position="94"/>
    </location>
</feature>
<evidence type="ECO:0008006" key="19">
    <source>
        <dbReference type="Google" id="ProtNLM"/>
    </source>
</evidence>
<evidence type="ECO:0000256" key="8">
    <source>
        <dbReference type="ARBA" id="ARBA00022989"/>
    </source>
</evidence>
<feature type="transmembrane region" description="Helical" evidence="14">
    <location>
        <begin position="1197"/>
        <end position="1223"/>
    </location>
</feature>
<evidence type="ECO:0000256" key="3">
    <source>
        <dbReference type="ARBA" id="ARBA00022679"/>
    </source>
</evidence>
<feature type="domain" description="RING-type" evidence="15">
    <location>
        <begin position="1328"/>
        <end position="1366"/>
    </location>
</feature>
<dbReference type="CDD" id="cd16455">
    <property type="entry name" value="RING-H2_AMFR"/>
    <property type="match status" value="1"/>
</dbReference>
<dbReference type="Proteomes" id="UP000092461">
    <property type="component" value="Unassembled WGS sequence"/>
</dbReference>
<comment type="pathway">
    <text evidence="2">Protein modification; protein ubiquitination.</text>
</comment>
<comment type="subcellular location">
    <subcellularLocation>
        <location evidence="1">Membrane</location>
        <topology evidence="1">Multi-pass membrane protein</topology>
    </subcellularLocation>
</comment>
<keyword evidence="4 14" id="KW-0812">Transmembrane</keyword>
<feature type="repeat" description="ANK" evidence="11">
    <location>
        <begin position="359"/>
        <end position="391"/>
    </location>
</feature>
<dbReference type="CDD" id="cd14259">
    <property type="entry name" value="PUFD_like"/>
    <property type="match status" value="1"/>
</dbReference>
<keyword evidence="7" id="KW-0862">Zinc</keyword>
<dbReference type="PROSITE" id="PS51140">
    <property type="entry name" value="CUE"/>
    <property type="match status" value="1"/>
</dbReference>
<evidence type="ECO:0000256" key="6">
    <source>
        <dbReference type="ARBA" id="ARBA00022771"/>
    </source>
</evidence>
<dbReference type="SMART" id="SM00546">
    <property type="entry name" value="CUE"/>
    <property type="match status" value="1"/>
</dbReference>
<feature type="transmembrane region" description="Helical" evidence="14">
    <location>
        <begin position="1167"/>
        <end position="1191"/>
    </location>
</feature>
<comment type="similarity">
    <text evidence="10">Belongs to the BCOR family.</text>
</comment>
<evidence type="ECO:0000256" key="9">
    <source>
        <dbReference type="ARBA" id="ARBA00023136"/>
    </source>
</evidence>
<feature type="transmembrane region" description="Helical" evidence="14">
    <location>
        <begin position="1268"/>
        <end position="1289"/>
    </location>
</feature>
<dbReference type="FunFam" id="1.10.8.10:FF:000026">
    <property type="entry name" value="E3 ubiquitin-protein ligase AMFR"/>
    <property type="match status" value="1"/>
</dbReference>
<dbReference type="EMBL" id="AJWK01024181">
    <property type="status" value="NOT_ANNOTATED_CDS"/>
    <property type="molecule type" value="Genomic_DNA"/>
</dbReference>
<feature type="repeat" description="ANK" evidence="11">
    <location>
        <begin position="493"/>
        <end position="525"/>
    </location>
</feature>
<evidence type="ECO:0000313" key="18">
    <source>
        <dbReference type="Proteomes" id="UP000092461"/>
    </source>
</evidence>
<dbReference type="PANTHER" id="PTHR24117:SF9">
    <property type="entry name" value="BCL-6 COREPRESSOR PCGF1 BINDING DOMAIN-CONTAINING PROTEIN"/>
    <property type="match status" value="1"/>
</dbReference>
<dbReference type="EMBL" id="AJWK01024179">
    <property type="status" value="NOT_ANNOTATED_CDS"/>
    <property type="molecule type" value="Genomic_DNA"/>
</dbReference>
<evidence type="ECO:0000259" key="15">
    <source>
        <dbReference type="PROSITE" id="PS50089"/>
    </source>
</evidence>
<keyword evidence="11" id="KW-0040">ANK repeat</keyword>
<dbReference type="VEuPathDB" id="VectorBase:LLOJ007271"/>
<dbReference type="EnsemblMetazoa" id="LLOJ007271-RA">
    <property type="protein sequence ID" value="LLOJ007271-PA"/>
    <property type="gene ID" value="LLOJ007271"/>
</dbReference>
<evidence type="ECO:0000259" key="16">
    <source>
        <dbReference type="PROSITE" id="PS51140"/>
    </source>
</evidence>
<dbReference type="FunFam" id="3.30.40.10:FF:000259">
    <property type="entry name" value="E3 ubiquitin protein ligase RIN2"/>
    <property type="match status" value="1"/>
</dbReference>
<dbReference type="InterPro" id="IPR003892">
    <property type="entry name" value="CUE"/>
</dbReference>
<feature type="region of interest" description="Disordered" evidence="13">
    <location>
        <begin position="1603"/>
        <end position="1626"/>
    </location>
</feature>
<feature type="repeat" description="ANK" evidence="11">
    <location>
        <begin position="460"/>
        <end position="492"/>
    </location>
</feature>
<dbReference type="PROSITE" id="PS50297">
    <property type="entry name" value="ANK_REP_REGION"/>
    <property type="match status" value="3"/>
</dbReference>
<keyword evidence="18" id="KW-1185">Reference proteome</keyword>
<feature type="domain" description="CUE" evidence="16">
    <location>
        <begin position="1435"/>
        <end position="1477"/>
    </location>
</feature>
<dbReference type="EMBL" id="AJWK01024183">
    <property type="status" value="NOT_ANNOTATED_CDS"/>
    <property type="molecule type" value="Genomic_DNA"/>
</dbReference>
<reference evidence="17" key="1">
    <citation type="submission" date="2020-05" db="UniProtKB">
        <authorList>
            <consortium name="EnsemblMetazoa"/>
        </authorList>
    </citation>
    <scope>IDENTIFICATION</scope>
    <source>
        <strain evidence="17">Jacobina</strain>
    </source>
</reference>
<organism evidence="17 18">
    <name type="scientific">Lutzomyia longipalpis</name>
    <name type="common">Sand fly</name>
    <dbReference type="NCBI Taxonomy" id="7200"/>
    <lineage>
        <taxon>Eukaryota</taxon>
        <taxon>Metazoa</taxon>
        <taxon>Ecdysozoa</taxon>
        <taxon>Arthropoda</taxon>
        <taxon>Hexapoda</taxon>
        <taxon>Insecta</taxon>
        <taxon>Pterygota</taxon>
        <taxon>Neoptera</taxon>
        <taxon>Endopterygota</taxon>
        <taxon>Diptera</taxon>
        <taxon>Nematocera</taxon>
        <taxon>Psychodoidea</taxon>
        <taxon>Psychodidae</taxon>
        <taxon>Lutzomyia</taxon>
        <taxon>Lutzomyia</taxon>
    </lineage>
</organism>
<dbReference type="VEuPathDB" id="VectorBase:LLONM1_001581"/>
<dbReference type="InterPro" id="IPR013083">
    <property type="entry name" value="Znf_RING/FYVE/PHD"/>
</dbReference>
<dbReference type="SUPFAM" id="SSF48403">
    <property type="entry name" value="Ankyrin repeat"/>
    <property type="match status" value="1"/>
</dbReference>
<evidence type="ECO:0000256" key="13">
    <source>
        <dbReference type="SAM" id="MobiDB-lite"/>
    </source>
</evidence>
<dbReference type="Gene3D" id="3.30.40.10">
    <property type="entry name" value="Zinc/RING finger domain, C3HC4 (zinc finger)"/>
    <property type="match status" value="1"/>
</dbReference>
<dbReference type="Pfam" id="PF02845">
    <property type="entry name" value="CUE"/>
    <property type="match status" value="1"/>
</dbReference>
<keyword evidence="3" id="KW-0808">Transferase</keyword>
<dbReference type="PANTHER" id="PTHR24117">
    <property type="entry name" value="AGAP007537-PB"/>
    <property type="match status" value="1"/>
</dbReference>
<evidence type="ECO:0000313" key="17">
    <source>
        <dbReference type="EnsemblMetazoa" id="LLOJ007271-PA"/>
    </source>
</evidence>
<evidence type="ECO:0000256" key="2">
    <source>
        <dbReference type="ARBA" id="ARBA00004906"/>
    </source>
</evidence>
<dbReference type="Gene3D" id="1.25.40.20">
    <property type="entry name" value="Ankyrin repeat-containing domain"/>
    <property type="match status" value="2"/>
</dbReference>
<dbReference type="PROSITE" id="PS50088">
    <property type="entry name" value="ANK_REPEAT"/>
    <property type="match status" value="3"/>
</dbReference>
<protein>
    <recommendedName>
        <fullName evidence="19">E3 ubiquitin-protein ligase amfr</fullName>
    </recommendedName>
</protein>
<keyword evidence="5" id="KW-0479">Metal-binding</keyword>
<evidence type="ECO:0000256" key="11">
    <source>
        <dbReference type="PROSITE-ProRule" id="PRU00023"/>
    </source>
</evidence>
<dbReference type="VEuPathDB" id="VectorBase:LLONM1_008255"/>
<dbReference type="PROSITE" id="PS50089">
    <property type="entry name" value="ZF_RING_2"/>
    <property type="match status" value="1"/>
</dbReference>
<dbReference type="Pfam" id="PF12796">
    <property type="entry name" value="Ank_2"/>
    <property type="match status" value="2"/>
</dbReference>
<dbReference type="SMART" id="SM00184">
    <property type="entry name" value="RING"/>
    <property type="match status" value="1"/>
</dbReference>
<evidence type="ECO:0000256" key="12">
    <source>
        <dbReference type="PROSITE-ProRule" id="PRU00175"/>
    </source>
</evidence>
<dbReference type="Gene3D" id="1.10.8.10">
    <property type="entry name" value="DNA helicase RuvA subunit, C-terminal domain"/>
    <property type="match status" value="1"/>
</dbReference>
<evidence type="ECO:0000256" key="7">
    <source>
        <dbReference type="ARBA" id="ARBA00022833"/>
    </source>
</evidence>
<evidence type="ECO:0000256" key="10">
    <source>
        <dbReference type="ARBA" id="ARBA00034703"/>
    </source>
</evidence>
<keyword evidence="8 14" id="KW-1133">Transmembrane helix</keyword>
<feature type="region of interest" description="Disordered" evidence="13">
    <location>
        <begin position="11"/>
        <end position="57"/>
    </location>
</feature>
<feature type="transmembrane region" description="Helical" evidence="14">
    <location>
        <begin position="905"/>
        <end position="924"/>
    </location>
</feature>
<evidence type="ECO:0000256" key="5">
    <source>
        <dbReference type="ARBA" id="ARBA00022723"/>
    </source>
</evidence>
<feature type="compositionally biased region" description="Basic and acidic residues" evidence="13">
    <location>
        <begin position="19"/>
        <end position="49"/>
    </location>
</feature>
<accession>A0A1B0CQX2</accession>
<dbReference type="GO" id="GO:0008270">
    <property type="term" value="F:zinc ion binding"/>
    <property type="evidence" value="ECO:0007669"/>
    <property type="project" value="UniProtKB-KW"/>
</dbReference>
<sequence>LITIARPSWHRISTSLPDLDPHSSDASESYRAKENERPVRKKGDAHPVREASAAADDASKSSIIDLLHQRVTQRAARQTAKKSPRPVAKTVATVKTSTPSVAQLLATPGVEEDDRSIFGEAKLNTVLKSRTRTEYRMMKNKELIRQVFGGEDRPASAPPFRGGVDCAPEQMTIKQEPLDEAPTMKPVTFDQKFQEYIQQIDRMSIEEGFGRDTTNAVCVKTEKDFGEDTETQDTVLESQSVNSERDGLTPISFTNVIRKTKKGARSVRRKGSSGFDYIRKKKKPLTESQQAALAKKRMAVVTELRERDEQDIGREVKAWVLNKGVGESVLHKAARLNYLDVIAYCLDRMEMFPDQKDNAGYTPLHEACSRGHLQIARLLLEYGANVSETAQSGIRPLHDAVENGYVERDEQDIGREVKAWVLNKGVGESVLHKAARLNYLDVIAYCLDRMEMFPDQKDNAGYTPLHEACSRGHLQIARLLLEYGANVSETAQSGIRPLHDAVENGYVEVARLLLSYGADPLLATYAGQTPLQLAEDDGMALFLKNHLYDVQHNGPDKSSLRFYTILSVLWVSVCLYYSINVTRDPDWKLHTNNTSIPVVAPPKIPENLPNGEKGEQLVVPEDSSEVPVIIPEEPPDDLPSKTPAEVEEVADQRDLPEIELEERILNDTRTIGGHLRDVVTFMSQEPMCIWINFFSTDPDIWGFSILSDVPEPDPPAAKEPEKCDSNSNIMKKIPGGGGGAAVENGCSNASSVSGTEADASDGELFEMEESDMPLPPLYLLRDEGADKWVLLSDLCNLLKVKSRDTLLKQIHPGGLPAGHKDLVRELRTGDFLQKATCLQLLCAGEKLNIRSSKVVLIKYNESVQALLGATICGGRSPHKKRKKLRKKCKNVMPTFVVDRIPLPSLRFYTILSVLWVSVCLYYSINVTRDPDWKLHTNNTSIPVVAPPKIPENLPNGEKGEQLVVPEDSSEVPVIIPDEPPDDLPSKTPAEVEEVADQRDLPEIELEERILNDTRTIGAHLRDVVTFMSQEPMCIWTLINMAYCCLILLGKSIQKVVFGELRISEQQTLINMAYCCLILLGKSIQKVVFGELRISEQQHMKDKFWNFVFYKFIFVFGVVNVQFLNEVVLWVSWFSILGFLHLLSQLCKDRFEYLSFSPTTPGWSHFRLVALLSAILTLSGLMFIICIGVGLFSGINTFSFMVAECILLSIRTLHVLVRYGLFLYDMRNGGLSGEAVSWDKRGPVAYYIELGFDVAALLVDLIHHLHMLFWSNIFLSMASLVIIMQLRYLIHEIQRKIKKHRHYLWVLNHMEKSYPLATAKDLTENSDNCAICWEKMDSARKLPCSHLFHNSCLQSWLEQDTSCPTCRLALSVQHSVTLHPNMDRIDEPETAGRANNHFFHFNGSRYVSWLPNFSVEVTNINNMLRNEAPTHTHTSQIRNMALQVQQMFPRYPLTVIIGDLTVTRSIEITIDNILEGRLQIPARFQELEDEAFGAEGASRASSSSDASPSEAAAGGFAANTASDYYVNPVFSRASTSSSSSEPGGYEVERKSTIFGNQNDLLRDESVDEVPLGDRFSKSSEERERILQRRKEMLVAMARRKYLDRSRAELNTKDAGSVRQRTKSNLQE</sequence>
<dbReference type="VEuPathDB" id="VectorBase:LLONM1_000579"/>
<dbReference type="EMBL" id="AJWK01024178">
    <property type="status" value="NOT_ANNOTATED_CDS"/>
    <property type="molecule type" value="Genomic_DNA"/>
</dbReference>
<dbReference type="CDD" id="cd14421">
    <property type="entry name" value="CUE_AMFR"/>
    <property type="match status" value="1"/>
</dbReference>
<dbReference type="InterPro" id="IPR036770">
    <property type="entry name" value="Ankyrin_rpt-contain_sf"/>
</dbReference>
<keyword evidence="9 14" id="KW-0472">Membrane</keyword>
<dbReference type="SUPFAM" id="SSF57850">
    <property type="entry name" value="RING/U-box"/>
    <property type="match status" value="1"/>
</dbReference>
<dbReference type="PRINTS" id="PR01415">
    <property type="entry name" value="ANKYRIN"/>
</dbReference>
<dbReference type="InterPro" id="IPR047144">
    <property type="entry name" value="BCOR-like"/>
</dbReference>
<evidence type="ECO:0000256" key="4">
    <source>
        <dbReference type="ARBA" id="ARBA00022692"/>
    </source>
</evidence>
<dbReference type="Pfam" id="PF25563">
    <property type="entry name" value="TPR_SYVN1_N"/>
    <property type="match status" value="1"/>
</dbReference>